<proteinExistence type="inferred from homology"/>
<comment type="function">
    <text evidence="9">Ligand for members of the frizzled family of seven transmembrane receptors.</text>
</comment>
<dbReference type="PANTHER" id="PTHR12027:SF70">
    <property type="entry name" value="PROTEIN WNT-16"/>
    <property type="match status" value="1"/>
</dbReference>
<dbReference type="GO" id="GO:0060070">
    <property type="term" value="P:canonical Wnt signaling pathway"/>
    <property type="evidence" value="ECO:0007669"/>
    <property type="project" value="TreeGrafter"/>
</dbReference>
<evidence type="ECO:0000256" key="1">
    <source>
        <dbReference type="ARBA" id="ARBA00004498"/>
    </source>
</evidence>
<protein>
    <recommendedName>
        <fullName evidence="9">Protein Wnt</fullName>
    </recommendedName>
</protein>
<keyword evidence="5" id="KW-0272">Extracellular matrix</keyword>
<evidence type="ECO:0000256" key="4">
    <source>
        <dbReference type="ARBA" id="ARBA00022525"/>
    </source>
</evidence>
<dbReference type="InterPro" id="IPR005817">
    <property type="entry name" value="Wnt"/>
</dbReference>
<dbReference type="GO" id="GO:0005125">
    <property type="term" value="F:cytokine activity"/>
    <property type="evidence" value="ECO:0007669"/>
    <property type="project" value="TreeGrafter"/>
</dbReference>
<dbReference type="OMA" id="TCWLQMP"/>
<reference evidence="12" key="1">
    <citation type="submission" date="2022-11" db="UniProtKB">
        <authorList>
            <consortium name="WormBaseParasite"/>
        </authorList>
    </citation>
    <scope>IDENTIFICATION</scope>
</reference>
<dbReference type="InterPro" id="IPR043158">
    <property type="entry name" value="Wnt_C"/>
</dbReference>
<dbReference type="WBParaSite" id="nRc.2.0.1.t46436-RA">
    <property type="protein sequence ID" value="nRc.2.0.1.t46436-RA"/>
    <property type="gene ID" value="nRc.2.0.1.g46436"/>
</dbReference>
<dbReference type="GO" id="GO:0045165">
    <property type="term" value="P:cell fate commitment"/>
    <property type="evidence" value="ECO:0007669"/>
    <property type="project" value="TreeGrafter"/>
</dbReference>
<dbReference type="SMART" id="SM00097">
    <property type="entry name" value="WNT1"/>
    <property type="match status" value="1"/>
</dbReference>
<name>A0A915L9K5_ROMCU</name>
<dbReference type="Pfam" id="PF00110">
    <property type="entry name" value="wnt"/>
    <property type="match status" value="1"/>
</dbReference>
<keyword evidence="4" id="KW-0964">Secreted</keyword>
<evidence type="ECO:0000256" key="8">
    <source>
        <dbReference type="ARBA" id="ARBA00023288"/>
    </source>
</evidence>
<accession>A0A915L9K5</accession>
<keyword evidence="3 9" id="KW-0217">Developmental protein</keyword>
<evidence type="ECO:0000256" key="9">
    <source>
        <dbReference type="RuleBase" id="RU003500"/>
    </source>
</evidence>
<evidence type="ECO:0000256" key="3">
    <source>
        <dbReference type="ARBA" id="ARBA00022473"/>
    </source>
</evidence>
<feature type="signal peptide" evidence="10">
    <location>
        <begin position="1"/>
        <end position="29"/>
    </location>
</feature>
<feature type="chain" id="PRO_5037251952" description="Protein Wnt" evidence="10">
    <location>
        <begin position="30"/>
        <end position="416"/>
    </location>
</feature>
<dbReference type="GO" id="GO:0005615">
    <property type="term" value="C:extracellular space"/>
    <property type="evidence" value="ECO:0007669"/>
    <property type="project" value="TreeGrafter"/>
</dbReference>
<dbReference type="PRINTS" id="PR01349">
    <property type="entry name" value="WNTPROTEIN"/>
</dbReference>
<keyword evidence="11" id="KW-1185">Reference proteome</keyword>
<comment type="similarity">
    <text evidence="2 9">Belongs to the Wnt family.</text>
</comment>
<evidence type="ECO:0000256" key="2">
    <source>
        <dbReference type="ARBA" id="ARBA00005683"/>
    </source>
</evidence>
<sequence length="416" mass="48092">MSDRRMMTLTKLFLVIVLLLIRQSRFVSSNWLYLAVTGFSPPWGSHRSHQLYYQNPSIERYCSSLNFLNENQRKTCSSFPYAMLSVSYGARDSIVECQSQFRYERWNCTTKKTENDTIYDIFGSTLNAANREAAYLQAITSAGLVYWITKSCSHGNLTDCSCDATKQGEGRLTTAAAAAMNVVDSTKSLNKEQQNIMDQKNNINNNNKVQQHKFLWGGCSDNVKYGVKFSRDFLDKHERQMFSNDKQIKRLMAMHNYEVGREAVAHPNRQRQVCRCHGVSSSCEFRTCWLQMPKMSEVGEYLKTLYERSSVQVAKRTKKRLRRKEKSERKIRIRHNELVYLFRSPNYCLPQPESGVYGTTGRECNRTSYGPDGCDMLCCGRGYDTRVVVKTERCQCKFVWCCYVKCRNCTSEVDVS</sequence>
<dbReference type="GO" id="GO:0005109">
    <property type="term" value="F:frizzled binding"/>
    <property type="evidence" value="ECO:0007669"/>
    <property type="project" value="TreeGrafter"/>
</dbReference>
<comment type="subcellular location">
    <subcellularLocation>
        <location evidence="1 9">Secreted</location>
        <location evidence="1 9">Extracellular space</location>
        <location evidence="1 9">Extracellular matrix</location>
    </subcellularLocation>
</comment>
<keyword evidence="8" id="KW-0449">Lipoprotein</keyword>
<organism evidence="11 12">
    <name type="scientific">Romanomermis culicivorax</name>
    <name type="common">Nematode worm</name>
    <dbReference type="NCBI Taxonomy" id="13658"/>
    <lineage>
        <taxon>Eukaryota</taxon>
        <taxon>Metazoa</taxon>
        <taxon>Ecdysozoa</taxon>
        <taxon>Nematoda</taxon>
        <taxon>Enoplea</taxon>
        <taxon>Dorylaimia</taxon>
        <taxon>Mermithida</taxon>
        <taxon>Mermithoidea</taxon>
        <taxon>Mermithidae</taxon>
        <taxon>Romanomermis</taxon>
    </lineage>
</organism>
<dbReference type="GO" id="GO:0000902">
    <property type="term" value="P:cell morphogenesis"/>
    <property type="evidence" value="ECO:0007669"/>
    <property type="project" value="UniProtKB-ARBA"/>
</dbReference>
<dbReference type="Proteomes" id="UP000887565">
    <property type="component" value="Unplaced"/>
</dbReference>
<evidence type="ECO:0000256" key="7">
    <source>
        <dbReference type="ARBA" id="ARBA00023157"/>
    </source>
</evidence>
<evidence type="ECO:0000313" key="12">
    <source>
        <dbReference type="WBParaSite" id="nRc.2.0.1.t46436-RA"/>
    </source>
</evidence>
<evidence type="ECO:0000256" key="6">
    <source>
        <dbReference type="ARBA" id="ARBA00022687"/>
    </source>
</evidence>
<keyword evidence="7" id="KW-1015">Disulfide bond</keyword>
<dbReference type="PANTHER" id="PTHR12027">
    <property type="entry name" value="WNT RELATED"/>
    <property type="match status" value="1"/>
</dbReference>
<dbReference type="GO" id="GO:0030182">
    <property type="term" value="P:neuron differentiation"/>
    <property type="evidence" value="ECO:0007669"/>
    <property type="project" value="TreeGrafter"/>
</dbReference>
<keyword evidence="6 9" id="KW-0879">Wnt signaling pathway</keyword>
<evidence type="ECO:0000256" key="5">
    <source>
        <dbReference type="ARBA" id="ARBA00022530"/>
    </source>
</evidence>
<keyword evidence="10" id="KW-0732">Signal</keyword>
<dbReference type="Gene3D" id="3.30.2460.20">
    <property type="match status" value="1"/>
</dbReference>
<evidence type="ECO:0000313" key="11">
    <source>
        <dbReference type="Proteomes" id="UP000887565"/>
    </source>
</evidence>
<dbReference type="AlphaFoldDB" id="A0A915L9K5"/>
<evidence type="ECO:0000256" key="10">
    <source>
        <dbReference type="SAM" id="SignalP"/>
    </source>
</evidence>
<dbReference type="FunFam" id="3.30.2460.20:FF:000001">
    <property type="entry name" value="Wnt homolog"/>
    <property type="match status" value="1"/>
</dbReference>